<dbReference type="AlphaFoldDB" id="A0A9D2CG03"/>
<dbReference type="SUPFAM" id="SSF51556">
    <property type="entry name" value="Metallo-dependent hydrolases"/>
    <property type="match status" value="1"/>
</dbReference>
<reference evidence="1" key="1">
    <citation type="journal article" date="2021" name="PeerJ">
        <title>Extensive microbial diversity within the chicken gut microbiome revealed by metagenomics and culture.</title>
        <authorList>
            <person name="Gilroy R."/>
            <person name="Ravi A."/>
            <person name="Getino M."/>
            <person name="Pursley I."/>
            <person name="Horton D.L."/>
            <person name="Alikhan N.F."/>
            <person name="Baker D."/>
            <person name="Gharbi K."/>
            <person name="Hall N."/>
            <person name="Watson M."/>
            <person name="Adriaenssens E.M."/>
            <person name="Foster-Nyarko E."/>
            <person name="Jarju S."/>
            <person name="Secka A."/>
            <person name="Antonio M."/>
            <person name="Oren A."/>
            <person name="Chaudhuri R.R."/>
            <person name="La Ragione R."/>
            <person name="Hildebrand F."/>
            <person name="Pallen M.J."/>
        </authorList>
    </citation>
    <scope>NUCLEOTIDE SEQUENCE</scope>
    <source>
        <strain evidence="1">CHK199-9574</strain>
    </source>
</reference>
<dbReference type="InterPro" id="IPR008257">
    <property type="entry name" value="Pept_M19"/>
</dbReference>
<dbReference type="GO" id="GO:0006508">
    <property type="term" value="P:proteolysis"/>
    <property type="evidence" value="ECO:0007669"/>
    <property type="project" value="InterPro"/>
</dbReference>
<evidence type="ECO:0000313" key="1">
    <source>
        <dbReference type="EMBL" id="HIY78434.1"/>
    </source>
</evidence>
<proteinExistence type="predicted"/>
<evidence type="ECO:0000313" key="2">
    <source>
        <dbReference type="Proteomes" id="UP000824135"/>
    </source>
</evidence>
<dbReference type="PANTHER" id="PTHR10443:SF12">
    <property type="entry name" value="DIPEPTIDASE"/>
    <property type="match status" value="1"/>
</dbReference>
<protein>
    <submittedName>
        <fullName evidence="1">Dipeptidase</fullName>
    </submittedName>
</protein>
<name>A0A9D2CG03_9FIRM</name>
<dbReference type="Proteomes" id="UP000824135">
    <property type="component" value="Unassembled WGS sequence"/>
</dbReference>
<gene>
    <name evidence="1" type="ORF">H9728_05255</name>
</gene>
<dbReference type="InterPro" id="IPR032466">
    <property type="entry name" value="Metal_Hydrolase"/>
</dbReference>
<dbReference type="GO" id="GO:0070573">
    <property type="term" value="F:metallodipeptidase activity"/>
    <property type="evidence" value="ECO:0007669"/>
    <property type="project" value="InterPro"/>
</dbReference>
<sequence length="220" mass="24556">MRRFAEEKAANQFLGLEDVGYLTDENYDAIMQYRPVYASLTWNYETAFASGCLSAGGLKKEGKRLVKKLAEDGIFIDCAHLNAESFCDLLDCGVRILDSHTCSAALCGHPRNLEDWQMSEITARGGLIGIAFVSDFLKDGGADMHDVFLHADHCVQKFGIASVCFGSDFYGTQNLPAGLTDYAQAENLYNDFAAAGYKDRDIERIFYVNLHNFLYNHEKI</sequence>
<dbReference type="PANTHER" id="PTHR10443">
    <property type="entry name" value="MICROSOMAL DIPEPTIDASE"/>
    <property type="match status" value="1"/>
</dbReference>
<dbReference type="Gene3D" id="3.20.20.140">
    <property type="entry name" value="Metal-dependent hydrolases"/>
    <property type="match status" value="1"/>
</dbReference>
<accession>A0A9D2CG03</accession>
<organism evidence="1 2">
    <name type="scientific">Candidatus Borkfalkia excrementavium</name>
    <dbReference type="NCBI Taxonomy" id="2838505"/>
    <lineage>
        <taxon>Bacteria</taxon>
        <taxon>Bacillati</taxon>
        <taxon>Bacillota</taxon>
        <taxon>Clostridia</taxon>
        <taxon>Christensenellales</taxon>
        <taxon>Christensenellaceae</taxon>
        <taxon>Candidatus Borkfalkia</taxon>
    </lineage>
</organism>
<comment type="caution">
    <text evidence="1">The sequence shown here is derived from an EMBL/GenBank/DDBJ whole genome shotgun (WGS) entry which is preliminary data.</text>
</comment>
<dbReference type="PROSITE" id="PS51365">
    <property type="entry name" value="RENAL_DIPEPTIDASE_2"/>
    <property type="match status" value="1"/>
</dbReference>
<reference evidence="1" key="2">
    <citation type="submission" date="2021-04" db="EMBL/GenBank/DDBJ databases">
        <authorList>
            <person name="Gilroy R."/>
        </authorList>
    </citation>
    <scope>NUCLEOTIDE SEQUENCE</scope>
    <source>
        <strain evidence="1">CHK199-9574</strain>
    </source>
</reference>
<dbReference type="EMBL" id="DXCO01000035">
    <property type="protein sequence ID" value="HIY78434.1"/>
    <property type="molecule type" value="Genomic_DNA"/>
</dbReference>
<dbReference type="Pfam" id="PF01244">
    <property type="entry name" value="Peptidase_M19"/>
    <property type="match status" value="1"/>
</dbReference>